<dbReference type="Proteomes" id="UP000199476">
    <property type="component" value="Unassembled WGS sequence"/>
</dbReference>
<dbReference type="InterPro" id="IPR052264">
    <property type="entry name" value="UPF0175_domain"/>
</dbReference>
<accession>A0A1G9U904</accession>
<reference evidence="2 3" key="1">
    <citation type="submission" date="2016-10" db="EMBL/GenBank/DDBJ databases">
        <authorList>
            <person name="de Groot N.N."/>
        </authorList>
    </citation>
    <scope>NUCLEOTIDE SEQUENCE [LARGE SCALE GENOMIC DNA]</scope>
    <source>
        <strain evidence="2 3">SLAS-1</strain>
    </source>
</reference>
<evidence type="ECO:0000313" key="2">
    <source>
        <dbReference type="EMBL" id="SDM56194.1"/>
    </source>
</evidence>
<organism evidence="2 3">
    <name type="scientific">Halarsenatibacter silvermanii</name>
    <dbReference type="NCBI Taxonomy" id="321763"/>
    <lineage>
        <taxon>Bacteria</taxon>
        <taxon>Bacillati</taxon>
        <taxon>Bacillota</taxon>
        <taxon>Clostridia</taxon>
        <taxon>Halanaerobiales</taxon>
        <taxon>Halarsenatibacteraceae</taxon>
        <taxon>Halarsenatibacter</taxon>
    </lineage>
</organism>
<dbReference type="PANTHER" id="PTHR37525:SF1">
    <property type="entry name" value="UPF0175 PROTEIN SSL1255"/>
    <property type="match status" value="1"/>
</dbReference>
<sequence>MSASSSEKQLSIPRDVYRAMKVPEDKRDETLQRELALSLYREQILSFGKARQLANMTKWQFHELLKERNIERHYTEENLKEDLEYTKEFPRLFDDEDWEKFKKLAQQEGSSADIELKKFIKKYNEEKGYRRRFNKLFEEHKGVLDALAE</sequence>
<evidence type="ECO:0000313" key="3">
    <source>
        <dbReference type="Proteomes" id="UP000199476"/>
    </source>
</evidence>
<comment type="similarity">
    <text evidence="1">Belongs to the UPF0175 family.</text>
</comment>
<dbReference type="OrthoDB" id="1716868at2"/>
<name>A0A1G9U904_9FIRM</name>
<dbReference type="InterPro" id="IPR005368">
    <property type="entry name" value="UPF0175"/>
</dbReference>
<dbReference type="AlphaFoldDB" id="A0A1G9U904"/>
<dbReference type="EMBL" id="FNGO01000064">
    <property type="protein sequence ID" value="SDM56194.1"/>
    <property type="molecule type" value="Genomic_DNA"/>
</dbReference>
<dbReference type="RefSeq" id="WP_089762511.1">
    <property type="nucleotide sequence ID" value="NZ_FNGO01000064.1"/>
</dbReference>
<dbReference type="Pfam" id="PF03683">
    <property type="entry name" value="UPF0175"/>
    <property type="match status" value="1"/>
</dbReference>
<proteinExistence type="inferred from homology"/>
<dbReference type="PANTHER" id="PTHR37525">
    <property type="entry name" value="UPF0175 PROTEIN SSL1255"/>
    <property type="match status" value="1"/>
</dbReference>
<evidence type="ECO:0000256" key="1">
    <source>
        <dbReference type="ARBA" id="ARBA00005651"/>
    </source>
</evidence>
<keyword evidence="3" id="KW-1185">Reference proteome</keyword>
<gene>
    <name evidence="2" type="ORF">SAMN04488692_1641</name>
</gene>
<protein>
    <submittedName>
        <fullName evidence="2">Predicted antitoxin, contains HTH domain</fullName>
    </submittedName>
</protein>
<dbReference type="STRING" id="321763.SAMN04488692_1641"/>